<dbReference type="SUPFAM" id="SSF109998">
    <property type="entry name" value="Triger factor/SurA peptide-binding domain-like"/>
    <property type="match status" value="1"/>
</dbReference>
<evidence type="ECO:0000256" key="10">
    <source>
        <dbReference type="ARBA" id="ARBA00031484"/>
    </source>
</evidence>
<dbReference type="InterPro" id="IPR027304">
    <property type="entry name" value="Trigger_fact/SurA_dom_sf"/>
</dbReference>
<keyword evidence="4" id="KW-0997">Cell inner membrane</keyword>
<feature type="transmembrane region" description="Helical" evidence="14">
    <location>
        <begin position="12"/>
        <end position="30"/>
    </location>
</feature>
<keyword evidence="8" id="KW-0143">Chaperone</keyword>
<dbReference type="GO" id="GO:0005886">
    <property type="term" value="C:plasma membrane"/>
    <property type="evidence" value="ECO:0007669"/>
    <property type="project" value="UniProtKB-SubCell"/>
</dbReference>
<comment type="caution">
    <text evidence="16">The sequence shown here is derived from an EMBL/GenBank/DDBJ whole genome shotgun (WGS) entry which is preliminary data.</text>
</comment>
<evidence type="ECO:0000313" key="16">
    <source>
        <dbReference type="EMBL" id="PRD58641.1"/>
    </source>
</evidence>
<evidence type="ECO:0000256" key="3">
    <source>
        <dbReference type="ARBA" id="ARBA00022475"/>
    </source>
</evidence>
<dbReference type="InterPro" id="IPR000297">
    <property type="entry name" value="PPIase_PpiC"/>
</dbReference>
<comment type="subcellular location">
    <subcellularLocation>
        <location evidence="1">Cell inner membrane</location>
        <topology evidence="1">Single-pass type II membrane protein</topology>
        <orientation evidence="1">Periplasmic side</orientation>
    </subcellularLocation>
</comment>
<name>A0A2S9JZ79_9HYPH</name>
<dbReference type="Pfam" id="PF13145">
    <property type="entry name" value="Rotamase_2"/>
    <property type="match status" value="1"/>
</dbReference>
<evidence type="ECO:0000256" key="9">
    <source>
        <dbReference type="ARBA" id="ARBA00030642"/>
    </source>
</evidence>
<dbReference type="GO" id="GO:0003755">
    <property type="term" value="F:peptidyl-prolyl cis-trans isomerase activity"/>
    <property type="evidence" value="ECO:0007669"/>
    <property type="project" value="InterPro"/>
</dbReference>
<evidence type="ECO:0000256" key="8">
    <source>
        <dbReference type="ARBA" id="ARBA00023186"/>
    </source>
</evidence>
<dbReference type="InterPro" id="IPR052029">
    <property type="entry name" value="PpiD_chaperone"/>
</dbReference>
<dbReference type="InterPro" id="IPR046357">
    <property type="entry name" value="PPIase_dom_sf"/>
</dbReference>
<evidence type="ECO:0000256" key="14">
    <source>
        <dbReference type="SAM" id="Phobius"/>
    </source>
</evidence>
<evidence type="ECO:0000256" key="2">
    <source>
        <dbReference type="ARBA" id="ARBA00018370"/>
    </source>
</evidence>
<evidence type="ECO:0000256" key="11">
    <source>
        <dbReference type="ARBA" id="ARBA00038408"/>
    </source>
</evidence>
<dbReference type="SUPFAM" id="SSF54534">
    <property type="entry name" value="FKBP-like"/>
    <property type="match status" value="1"/>
</dbReference>
<dbReference type="RefSeq" id="WP_105732867.1">
    <property type="nucleotide sequence ID" value="NZ_PVBT01000001.1"/>
</dbReference>
<evidence type="ECO:0000313" key="17">
    <source>
        <dbReference type="Proteomes" id="UP000238563"/>
    </source>
</evidence>
<dbReference type="AlphaFoldDB" id="A0A2S9JZ79"/>
<dbReference type="Pfam" id="PF13624">
    <property type="entry name" value="SurA_N_3"/>
    <property type="match status" value="1"/>
</dbReference>
<evidence type="ECO:0000256" key="13">
    <source>
        <dbReference type="ARBA" id="ARBA00042775"/>
    </source>
</evidence>
<comment type="similarity">
    <text evidence="11">Belongs to the PpiD chaperone family.</text>
</comment>
<protein>
    <recommendedName>
        <fullName evidence="2">Parvulin-like PPIase</fullName>
    </recommendedName>
    <alternativeName>
        <fullName evidence="9">Peptidyl-prolyl cis-trans isomerase plp</fullName>
    </alternativeName>
    <alternativeName>
        <fullName evidence="12">Periplasmic chaperone PpiD</fullName>
    </alternativeName>
    <alternativeName>
        <fullName evidence="13">Periplasmic folding chaperone</fullName>
    </alternativeName>
    <alternativeName>
        <fullName evidence="10">Rotamase plp</fullName>
    </alternativeName>
</protein>
<evidence type="ECO:0000256" key="1">
    <source>
        <dbReference type="ARBA" id="ARBA00004382"/>
    </source>
</evidence>
<dbReference type="EMBL" id="PVBT01000001">
    <property type="protein sequence ID" value="PRD58641.1"/>
    <property type="molecule type" value="Genomic_DNA"/>
</dbReference>
<evidence type="ECO:0000259" key="15">
    <source>
        <dbReference type="Pfam" id="PF13145"/>
    </source>
</evidence>
<keyword evidence="17" id="KW-1185">Reference proteome</keyword>
<keyword evidence="6 14" id="KW-1133">Transmembrane helix</keyword>
<dbReference type="OrthoDB" id="9768393at2"/>
<evidence type="ECO:0000256" key="12">
    <source>
        <dbReference type="ARBA" id="ARBA00040743"/>
    </source>
</evidence>
<organism evidence="16 17">
    <name type="scientific">Phyllobacterium myrsinacearum</name>
    <dbReference type="NCBI Taxonomy" id="28101"/>
    <lineage>
        <taxon>Bacteria</taxon>
        <taxon>Pseudomonadati</taxon>
        <taxon>Pseudomonadota</taxon>
        <taxon>Alphaproteobacteria</taxon>
        <taxon>Hyphomicrobiales</taxon>
        <taxon>Phyllobacteriaceae</taxon>
        <taxon>Phyllobacterium</taxon>
    </lineage>
</organism>
<evidence type="ECO:0000256" key="4">
    <source>
        <dbReference type="ARBA" id="ARBA00022519"/>
    </source>
</evidence>
<sequence>MLDSLRDVAQTWVAKLLLALLGVSFVGWGVSNTILSAVGHGSAISAGSSKVSPVEYRLAYDRQLAALQQRFGQRFTREQADAIGVSNQVQAQLVAGVVLDEEARKMSLGLSKDRLAQLAAEDPAFQGPDGRFNPGQFDLVLRNAGMTPQGYLDSRSKIARRQQIVEAVADGITVPDTLLKAVATYKGESRTIDYVSMPKSFITDIPAPSDADLKTYFDANKEAYAAPQYRKITYVKLEPKDIADQASVSPEEIKAEYDKNIARYTSPETRTIEQLTFANADAAKAAHDRLAAGTSFEDEVKAEGKTMSDVGLGTFQRNALPDQTIADAIFKLQAGGVSDVITGAFGPVIVRVTAAAPQVIKPLSEVEKDIRETIALSLAASSVMSVHDAYENARADGATMADAAAKQNLKMVTIDAVDQSGRGPDDKEIPGIPFGENLLAAAFLADQGFDNEPLNIGPNSFLWYDVTGITPARDRTLDEVKARVTDNWRTAELEKRLNEKAEEVRKRVASGTSLDDIAAEFKFTKETKRGITRQSKDTDLGVGGVASVFDGPNGLVGVTESAADQSKLIFKVTESIEPVNVGPDSLTKAEKDSFTSRLSDDLLDQLVMQLQTVYPVTINKTVIDQALARQ</sequence>
<dbReference type="Gene3D" id="3.10.50.40">
    <property type="match status" value="1"/>
</dbReference>
<proteinExistence type="inferred from homology"/>
<keyword evidence="5 14" id="KW-0812">Transmembrane</keyword>
<keyword evidence="3" id="KW-1003">Cell membrane</keyword>
<reference evidence="16 17" key="1">
    <citation type="submission" date="2018-02" db="EMBL/GenBank/DDBJ databases">
        <title>The draft genome of Phyllobacterium myrsinacearum DSM5892.</title>
        <authorList>
            <person name="Li L."/>
            <person name="Liu L."/>
            <person name="Zhang X."/>
            <person name="Wang T."/>
        </authorList>
    </citation>
    <scope>NUCLEOTIDE SEQUENCE [LARGE SCALE GENOMIC DNA]</scope>
    <source>
        <strain evidence="16 17">DSM 5892</strain>
    </source>
</reference>
<keyword evidence="16" id="KW-0413">Isomerase</keyword>
<evidence type="ECO:0000256" key="7">
    <source>
        <dbReference type="ARBA" id="ARBA00023136"/>
    </source>
</evidence>
<dbReference type="PANTHER" id="PTHR47529:SF1">
    <property type="entry name" value="PERIPLASMIC CHAPERONE PPID"/>
    <property type="match status" value="1"/>
</dbReference>
<dbReference type="PANTHER" id="PTHR47529">
    <property type="entry name" value="PEPTIDYL-PROLYL CIS-TRANS ISOMERASE D"/>
    <property type="match status" value="1"/>
</dbReference>
<keyword evidence="7 14" id="KW-0472">Membrane</keyword>
<accession>A0A2S9JZ79</accession>
<feature type="domain" description="PpiC" evidence="15">
    <location>
        <begin position="248"/>
        <end position="367"/>
    </location>
</feature>
<gene>
    <name evidence="16" type="ORF">C5750_05985</name>
</gene>
<dbReference type="Proteomes" id="UP000238563">
    <property type="component" value="Unassembled WGS sequence"/>
</dbReference>
<evidence type="ECO:0000256" key="6">
    <source>
        <dbReference type="ARBA" id="ARBA00022989"/>
    </source>
</evidence>
<evidence type="ECO:0000256" key="5">
    <source>
        <dbReference type="ARBA" id="ARBA00022692"/>
    </source>
</evidence>